<protein>
    <submittedName>
        <fullName evidence="2">Str. FM013</fullName>
    </submittedName>
</protein>
<name>A0A0G4PI88_PENC3</name>
<accession>A0A0G4PI88</accession>
<sequence length="76" mass="8260">MSSFALRGYRSSRQTFFRGYAPQHAPGFRGKMGGLLKVALFGTCIYFVAKKISHTNQSPPHASSNSGSQPVQPVSQ</sequence>
<feature type="region of interest" description="Disordered" evidence="1">
    <location>
        <begin position="55"/>
        <end position="76"/>
    </location>
</feature>
<evidence type="ECO:0000256" key="1">
    <source>
        <dbReference type="SAM" id="MobiDB-lite"/>
    </source>
</evidence>
<keyword evidence="3" id="KW-1185">Reference proteome</keyword>
<reference evidence="2 3" key="1">
    <citation type="journal article" date="2014" name="Nat. Commun.">
        <title>Multiple recent horizontal transfers of a large genomic region in cheese making fungi.</title>
        <authorList>
            <person name="Cheeseman K."/>
            <person name="Ropars J."/>
            <person name="Renault P."/>
            <person name="Dupont J."/>
            <person name="Gouzy J."/>
            <person name="Branca A."/>
            <person name="Abraham A.L."/>
            <person name="Ceppi M."/>
            <person name="Conseiller E."/>
            <person name="Debuchy R."/>
            <person name="Malagnac F."/>
            <person name="Goarin A."/>
            <person name="Silar P."/>
            <person name="Lacoste S."/>
            <person name="Sallet E."/>
            <person name="Bensimon A."/>
            <person name="Giraud T."/>
            <person name="Brygoo Y."/>
        </authorList>
    </citation>
    <scope>NUCLEOTIDE SEQUENCE [LARGE SCALE GENOMIC DNA]</scope>
    <source>
        <strain evidence="3">FM 013</strain>
    </source>
</reference>
<dbReference type="AlphaFoldDB" id="A0A0G4PI88"/>
<proteinExistence type="predicted"/>
<evidence type="ECO:0000313" key="3">
    <source>
        <dbReference type="Proteomes" id="UP000053732"/>
    </source>
</evidence>
<dbReference type="EMBL" id="HG793149">
    <property type="protein sequence ID" value="CRL25906.1"/>
    <property type="molecule type" value="Genomic_DNA"/>
</dbReference>
<gene>
    <name evidence="2" type="ORF">PCAMFM013_S016g000187</name>
</gene>
<dbReference type="Proteomes" id="UP000053732">
    <property type="component" value="Unassembled WGS sequence"/>
</dbReference>
<evidence type="ECO:0000313" key="2">
    <source>
        <dbReference type="EMBL" id="CRL25906.1"/>
    </source>
</evidence>
<organism evidence="2 3">
    <name type="scientific">Penicillium camemberti (strain FM 013)</name>
    <dbReference type="NCBI Taxonomy" id="1429867"/>
    <lineage>
        <taxon>Eukaryota</taxon>
        <taxon>Fungi</taxon>
        <taxon>Dikarya</taxon>
        <taxon>Ascomycota</taxon>
        <taxon>Pezizomycotina</taxon>
        <taxon>Eurotiomycetes</taxon>
        <taxon>Eurotiomycetidae</taxon>
        <taxon>Eurotiales</taxon>
        <taxon>Aspergillaceae</taxon>
        <taxon>Penicillium</taxon>
    </lineage>
</organism>